<reference key="1">
    <citation type="submission" date="2007-01" db="EMBL/GenBank/DDBJ databases">
        <title>The Genome Sequence of Puccinia graminis f. sp. tritici Strain CRL 75-36-700-3.</title>
        <authorList>
            <consortium name="The Broad Institute Genome Sequencing Platform"/>
            <person name="Birren B."/>
            <person name="Lander E."/>
            <person name="Galagan J."/>
            <person name="Nusbaum C."/>
            <person name="Devon K."/>
            <person name="Cuomo C."/>
            <person name="Jaffe D."/>
            <person name="Butler J."/>
            <person name="Alvarez P."/>
            <person name="Gnerre S."/>
            <person name="Grabherr M."/>
            <person name="Mauceli E."/>
            <person name="Brockman W."/>
            <person name="Young S."/>
            <person name="LaButti K."/>
            <person name="Sykes S."/>
            <person name="DeCaprio D."/>
            <person name="Crawford M."/>
            <person name="Koehrsen M."/>
            <person name="Engels R."/>
            <person name="Montgomery P."/>
            <person name="Pearson M."/>
            <person name="Howarth C."/>
            <person name="Larson L."/>
            <person name="White J."/>
            <person name="Zeng Q."/>
            <person name="Kodira C."/>
            <person name="Yandava C."/>
            <person name="Alvarado L."/>
            <person name="O'Leary S."/>
            <person name="Szabo L."/>
            <person name="Dean R."/>
            <person name="Schein J."/>
        </authorList>
    </citation>
    <scope>NUCLEOTIDE SEQUENCE</scope>
    <source>
        <strain>CRL 75-36-700-3</strain>
    </source>
</reference>
<feature type="compositionally biased region" description="Polar residues" evidence="2">
    <location>
        <begin position="150"/>
        <end position="160"/>
    </location>
</feature>
<dbReference type="EMBL" id="DS178344">
    <property type="protein sequence ID" value="EFP91318.2"/>
    <property type="molecule type" value="Genomic_DNA"/>
</dbReference>
<evidence type="ECO:0000313" key="3">
    <source>
        <dbReference type="EMBL" id="EFP91318.2"/>
    </source>
</evidence>
<dbReference type="Proteomes" id="UP000008783">
    <property type="component" value="Unassembled WGS sequence"/>
</dbReference>
<dbReference type="InParanoid" id="E3L443"/>
<protein>
    <submittedName>
        <fullName evidence="3">Uncharacterized protein</fullName>
    </submittedName>
</protein>
<dbReference type="GO" id="GO:0007023">
    <property type="term" value="P:post-chaperonin tubulin folding pathway"/>
    <property type="evidence" value="ECO:0007669"/>
    <property type="project" value="InterPro"/>
</dbReference>
<keyword evidence="4" id="KW-1185">Reference proteome</keyword>
<name>E3L443_PUCGT</name>
<dbReference type="STRING" id="418459.E3L443"/>
<dbReference type="KEGG" id="pgr:PGTG_17175"/>
<gene>
    <name evidence="3" type="ORF">PGTG_17175</name>
</gene>
<dbReference type="VEuPathDB" id="FungiDB:PGTG_17175"/>
<dbReference type="InterPro" id="IPR027684">
    <property type="entry name" value="TBCC"/>
</dbReference>
<dbReference type="GO" id="GO:0007021">
    <property type="term" value="P:tubulin complex assembly"/>
    <property type="evidence" value="ECO:0000318"/>
    <property type="project" value="GO_Central"/>
</dbReference>
<feature type="coiled-coil region" evidence="1">
    <location>
        <begin position="26"/>
        <end position="53"/>
    </location>
</feature>
<dbReference type="PANTHER" id="PTHR15139">
    <property type="entry name" value="TUBULIN FOLDING COFACTOR C"/>
    <property type="match status" value="1"/>
</dbReference>
<evidence type="ECO:0000313" key="4">
    <source>
        <dbReference type="Proteomes" id="UP000008783"/>
    </source>
</evidence>
<accession>E3L443</accession>
<dbReference type="Gene3D" id="2.160.20.70">
    <property type="match status" value="1"/>
</dbReference>
<dbReference type="GO" id="GO:0005737">
    <property type="term" value="C:cytoplasm"/>
    <property type="evidence" value="ECO:0000318"/>
    <property type="project" value="GO_Central"/>
</dbReference>
<dbReference type="GeneID" id="10529148"/>
<feature type="region of interest" description="Disordered" evidence="2">
    <location>
        <begin position="117"/>
        <end position="179"/>
    </location>
</feature>
<evidence type="ECO:0000256" key="2">
    <source>
        <dbReference type="SAM" id="MobiDB-lite"/>
    </source>
</evidence>
<feature type="region of interest" description="Disordered" evidence="2">
    <location>
        <begin position="1"/>
        <end position="22"/>
    </location>
</feature>
<dbReference type="AlphaFoldDB" id="E3L443"/>
<dbReference type="RefSeq" id="XP_003335737.2">
    <property type="nucleotide sequence ID" value="XM_003335689.2"/>
</dbReference>
<reference evidence="4" key="2">
    <citation type="journal article" date="2011" name="Proc. Natl. Acad. Sci. U.S.A.">
        <title>Obligate biotrophy features unraveled by the genomic analysis of rust fungi.</title>
        <authorList>
            <person name="Duplessis S."/>
            <person name="Cuomo C.A."/>
            <person name="Lin Y.-C."/>
            <person name="Aerts A."/>
            <person name="Tisserant E."/>
            <person name="Veneault-Fourrey C."/>
            <person name="Joly D.L."/>
            <person name="Hacquard S."/>
            <person name="Amselem J."/>
            <person name="Cantarel B.L."/>
            <person name="Chiu R."/>
            <person name="Coutinho P.M."/>
            <person name="Feau N."/>
            <person name="Field M."/>
            <person name="Frey P."/>
            <person name="Gelhaye E."/>
            <person name="Goldberg J."/>
            <person name="Grabherr M.G."/>
            <person name="Kodira C.D."/>
            <person name="Kohler A."/>
            <person name="Kuees U."/>
            <person name="Lindquist E.A."/>
            <person name="Lucas S.M."/>
            <person name="Mago R."/>
            <person name="Mauceli E."/>
            <person name="Morin E."/>
            <person name="Murat C."/>
            <person name="Pangilinan J.L."/>
            <person name="Park R."/>
            <person name="Pearson M."/>
            <person name="Quesneville H."/>
            <person name="Rouhier N."/>
            <person name="Sakthikumar S."/>
            <person name="Salamov A.A."/>
            <person name="Schmutz J."/>
            <person name="Selles B."/>
            <person name="Shapiro H."/>
            <person name="Tanguay P."/>
            <person name="Tuskan G.A."/>
            <person name="Henrissat B."/>
            <person name="Van de Peer Y."/>
            <person name="Rouze P."/>
            <person name="Ellis J.G."/>
            <person name="Dodds P.N."/>
            <person name="Schein J.E."/>
            <person name="Zhong S."/>
            <person name="Hamelin R.C."/>
            <person name="Grigoriev I.V."/>
            <person name="Szabo L.J."/>
            <person name="Martin F."/>
        </authorList>
    </citation>
    <scope>NUCLEOTIDE SEQUENCE [LARGE SCALE GENOMIC DNA]</scope>
    <source>
        <strain evidence="4">CRL 75-36-700-3 / race SCCL</strain>
    </source>
</reference>
<keyword evidence="1" id="KW-0175">Coiled coil</keyword>
<feature type="region of interest" description="Disordered" evidence="2">
    <location>
        <begin position="324"/>
        <end position="343"/>
    </location>
</feature>
<sequence length="400" mass="44596">MSGRQDIVPVHGSDGTKQAPKSDQFIELNTVNLQQFEKSLKDLEADVSHIKAKTAPDSIDQSQELFARKLTLLHQFNLFINQQNQSNIHDSSFISTFDQQRLLNKLKELESEISKLQQARYSSNGDDKRENPFKSKPKKFGFKRPAAQFQAPSTSNSNPSEAKPADQMPSPLSNRTTNPFDLNPHSKNLFIRPFSPLQPLHILALSDLSNVVLDLRALFPHLSTLQLSRIHHAAILAPPLSGSTSYEFKNIFTLNTNRNLHYNPLFPDLTVYLEWIQVRTYESEDLVLLLHSSTGPVIERSKRIAIGPYPNDLFPPSCSTAIDPKSASQHHLPNDFDCPESSSTAPSSNFSILSNSPIPLDQLSTVFEPGVDQLTPVDLSLSSSSCFVLPQSAQSLLMNL</sequence>
<organism evidence="3 4">
    <name type="scientific">Puccinia graminis f. sp. tritici (strain CRL 75-36-700-3 / race SCCL)</name>
    <name type="common">Black stem rust fungus</name>
    <dbReference type="NCBI Taxonomy" id="418459"/>
    <lineage>
        <taxon>Eukaryota</taxon>
        <taxon>Fungi</taxon>
        <taxon>Dikarya</taxon>
        <taxon>Basidiomycota</taxon>
        <taxon>Pucciniomycotina</taxon>
        <taxon>Pucciniomycetes</taxon>
        <taxon>Pucciniales</taxon>
        <taxon>Pucciniaceae</taxon>
        <taxon>Puccinia</taxon>
    </lineage>
</organism>
<dbReference type="HOGENOM" id="CLU_689142_0_0_1"/>
<evidence type="ECO:0000256" key="1">
    <source>
        <dbReference type="SAM" id="Coils"/>
    </source>
</evidence>
<dbReference type="GO" id="GO:0006457">
    <property type="term" value="P:protein folding"/>
    <property type="evidence" value="ECO:0000318"/>
    <property type="project" value="GO_Central"/>
</dbReference>
<dbReference type="OrthoDB" id="194775at2759"/>
<dbReference type="PANTHER" id="PTHR15139:SF0">
    <property type="entry name" value="TUBULIN-SPECIFIC CHAPERONE C"/>
    <property type="match status" value="1"/>
</dbReference>
<proteinExistence type="predicted"/>
<dbReference type="InterPro" id="IPR016098">
    <property type="entry name" value="CAP/MinC_C"/>
</dbReference>
<feature type="compositionally biased region" description="Polar residues" evidence="2">
    <location>
        <begin position="170"/>
        <end position="179"/>
    </location>
</feature>